<proteinExistence type="predicted"/>
<dbReference type="SMART" id="SM00388">
    <property type="entry name" value="HisKA"/>
    <property type="match status" value="1"/>
</dbReference>
<reference evidence="17 18" key="1">
    <citation type="submission" date="2016-11" db="EMBL/GenBank/DDBJ databases">
        <authorList>
            <person name="Jaros S."/>
            <person name="Januszkiewicz K."/>
            <person name="Wedrychowicz H."/>
        </authorList>
    </citation>
    <scope>NUCLEOTIDE SEQUENCE [LARGE SCALE GENOMIC DNA]</scope>
    <source>
        <strain evidence="17 18">GAS86</strain>
    </source>
</reference>
<sequence length="497" mass="54439">MTRSINRSIARRLAMMFALVALSVFTLVGSGLFLVMRSQLDHHLRESLDDRMEIAKIIVYHSVTLDKWRMAREKLTDMSPRDGATMYSVSSDDPDFHYGAPVQGRVTDSWAGGYTRVEPVAGGPAMLTRTLVVPPAGVRPAVQLQVAASCQPNVRTMRAFGAALTALSTLGSLAVLLLSYSVTRIGLAPLRRLTKDASEVSPNNRSQRLNTAALPHELNDLAHSFNGALERLDGAYGRLESFNADVAHELRTPVTILIGQTEVALTRNRSVEDLRHTLQSNLEEFERMRGIINDMLFLARADQGERATGLVEVSLAAEVARTLEFLEIPFDEAQVRAVSRGDAFAPVNRSLFGRACTNLLMNAIQHCAPGDTVTVTISRQDGQVRIAVANPGQAIDPSRLDHLFDRFYRAEESRTNSRENHGLGLAIVKAIAEMHRGKVSVESANGVNMFAFSVDAPWVDVQSEQEVQTVREPVMTVERNNVVSGHGVTPEPAPAGR</sequence>
<evidence type="ECO:0000313" key="17">
    <source>
        <dbReference type="EMBL" id="SIO52542.1"/>
    </source>
</evidence>
<dbReference type="GO" id="GO:0005886">
    <property type="term" value="C:plasma membrane"/>
    <property type="evidence" value="ECO:0007669"/>
    <property type="project" value="UniProtKB-SubCell"/>
</dbReference>
<evidence type="ECO:0000256" key="11">
    <source>
        <dbReference type="ARBA" id="ARBA00022989"/>
    </source>
</evidence>
<dbReference type="PROSITE" id="PS50109">
    <property type="entry name" value="HIS_KIN"/>
    <property type="match status" value="1"/>
</dbReference>
<evidence type="ECO:0000256" key="3">
    <source>
        <dbReference type="ARBA" id="ARBA00022475"/>
    </source>
</evidence>
<dbReference type="InterPro" id="IPR006290">
    <property type="entry name" value="CztS_silS_copS"/>
</dbReference>
<dbReference type="SMART" id="SM00387">
    <property type="entry name" value="HATPase_c"/>
    <property type="match status" value="1"/>
</dbReference>
<dbReference type="EC" id="2.7.13.3" evidence="14"/>
<evidence type="ECO:0000256" key="14">
    <source>
        <dbReference type="RuleBase" id="RU364088"/>
    </source>
</evidence>
<dbReference type="InterPro" id="IPR004358">
    <property type="entry name" value="Sig_transdc_His_kin-like_C"/>
</dbReference>
<comment type="subcellular location">
    <subcellularLocation>
        <location evidence="2 14">Cell inner membrane</location>
    </subcellularLocation>
</comment>
<organism evidence="17 18">
    <name type="scientific">Paraburkholderia phenazinium</name>
    <dbReference type="NCBI Taxonomy" id="60549"/>
    <lineage>
        <taxon>Bacteria</taxon>
        <taxon>Pseudomonadati</taxon>
        <taxon>Pseudomonadota</taxon>
        <taxon>Betaproteobacteria</taxon>
        <taxon>Burkholderiales</taxon>
        <taxon>Burkholderiaceae</taxon>
        <taxon>Paraburkholderia</taxon>
    </lineage>
</organism>
<dbReference type="PANTHER" id="PTHR45436:SF9">
    <property type="entry name" value="SENSOR PROTEIN"/>
    <property type="match status" value="1"/>
</dbReference>
<dbReference type="OrthoDB" id="9786919at2"/>
<evidence type="ECO:0000256" key="4">
    <source>
        <dbReference type="ARBA" id="ARBA00022519"/>
    </source>
</evidence>
<dbReference type="InterPro" id="IPR003660">
    <property type="entry name" value="HAMP_dom"/>
</dbReference>
<keyword evidence="9 14" id="KW-0418">Kinase</keyword>
<evidence type="ECO:0000256" key="13">
    <source>
        <dbReference type="ARBA" id="ARBA00023136"/>
    </source>
</evidence>
<dbReference type="FunFam" id="1.10.287.130:FF:000001">
    <property type="entry name" value="Two-component sensor histidine kinase"/>
    <property type="match status" value="1"/>
</dbReference>
<keyword evidence="13" id="KW-0472">Membrane</keyword>
<dbReference type="NCBIfam" id="TIGR01386">
    <property type="entry name" value="cztS_silS_copS"/>
    <property type="match status" value="1"/>
</dbReference>
<dbReference type="Gene3D" id="1.10.287.130">
    <property type="match status" value="1"/>
</dbReference>
<dbReference type="Proteomes" id="UP000184693">
    <property type="component" value="Unassembled WGS sequence"/>
</dbReference>
<keyword evidence="10 14" id="KW-0067">ATP-binding</keyword>
<comment type="function">
    <text evidence="14">Member of a two-component regulatory system.</text>
</comment>
<dbReference type="SUPFAM" id="SSF55874">
    <property type="entry name" value="ATPase domain of HSP90 chaperone/DNA topoisomerase II/histidine kinase"/>
    <property type="match status" value="1"/>
</dbReference>
<evidence type="ECO:0000256" key="7">
    <source>
        <dbReference type="ARBA" id="ARBA00022692"/>
    </source>
</evidence>
<dbReference type="InterPro" id="IPR003594">
    <property type="entry name" value="HATPase_dom"/>
</dbReference>
<evidence type="ECO:0000256" key="8">
    <source>
        <dbReference type="ARBA" id="ARBA00022741"/>
    </source>
</evidence>
<dbReference type="SMART" id="SM00304">
    <property type="entry name" value="HAMP"/>
    <property type="match status" value="1"/>
</dbReference>
<evidence type="ECO:0000256" key="10">
    <source>
        <dbReference type="ARBA" id="ARBA00022840"/>
    </source>
</evidence>
<dbReference type="Gene3D" id="3.30.565.10">
    <property type="entry name" value="Histidine kinase-like ATPase, C-terminal domain"/>
    <property type="match status" value="1"/>
</dbReference>
<dbReference type="PRINTS" id="PR00344">
    <property type="entry name" value="BCTRLSENSOR"/>
</dbReference>
<keyword evidence="8 14" id="KW-0547">Nucleotide-binding</keyword>
<dbReference type="InterPro" id="IPR036097">
    <property type="entry name" value="HisK_dim/P_sf"/>
</dbReference>
<gene>
    <name evidence="17" type="ORF">SAMN05444168_6296</name>
</gene>
<dbReference type="SUPFAM" id="SSF47384">
    <property type="entry name" value="Homodimeric domain of signal transducing histidine kinase"/>
    <property type="match status" value="1"/>
</dbReference>
<dbReference type="InterPro" id="IPR003661">
    <property type="entry name" value="HisK_dim/P_dom"/>
</dbReference>
<feature type="domain" description="Histidine kinase" evidence="15">
    <location>
        <begin position="245"/>
        <end position="460"/>
    </location>
</feature>
<evidence type="ECO:0000259" key="15">
    <source>
        <dbReference type="PROSITE" id="PS50109"/>
    </source>
</evidence>
<feature type="domain" description="HAMP" evidence="16">
    <location>
        <begin position="184"/>
        <end position="237"/>
    </location>
</feature>
<evidence type="ECO:0000256" key="9">
    <source>
        <dbReference type="ARBA" id="ARBA00022777"/>
    </source>
</evidence>
<evidence type="ECO:0000256" key="6">
    <source>
        <dbReference type="ARBA" id="ARBA00022679"/>
    </source>
</evidence>
<dbReference type="EMBL" id="FSRM01000002">
    <property type="protein sequence ID" value="SIO52542.1"/>
    <property type="molecule type" value="Genomic_DNA"/>
</dbReference>
<keyword evidence="7" id="KW-0812">Transmembrane</keyword>
<comment type="catalytic activity">
    <reaction evidence="1 14">
        <text>ATP + protein L-histidine = ADP + protein N-phospho-L-histidine.</text>
        <dbReference type="EC" id="2.7.13.3"/>
    </reaction>
</comment>
<keyword evidence="6 14" id="KW-0808">Transferase</keyword>
<dbReference type="Pfam" id="PF00672">
    <property type="entry name" value="HAMP"/>
    <property type="match status" value="1"/>
</dbReference>
<evidence type="ECO:0000256" key="1">
    <source>
        <dbReference type="ARBA" id="ARBA00000085"/>
    </source>
</evidence>
<dbReference type="PROSITE" id="PS50885">
    <property type="entry name" value="HAMP"/>
    <property type="match status" value="1"/>
</dbReference>
<keyword evidence="5" id="KW-0597">Phosphoprotein</keyword>
<protein>
    <recommendedName>
        <fullName evidence="14">Sensor protein</fullName>
        <ecNumber evidence="14">2.7.13.3</ecNumber>
    </recommendedName>
</protein>
<dbReference type="Gene3D" id="6.10.340.10">
    <property type="match status" value="1"/>
</dbReference>
<dbReference type="AlphaFoldDB" id="A0A1N6K7K9"/>
<dbReference type="CDD" id="cd00082">
    <property type="entry name" value="HisKA"/>
    <property type="match status" value="1"/>
</dbReference>
<keyword evidence="12 14" id="KW-0902">Two-component regulatory system</keyword>
<dbReference type="GO" id="GO:0005524">
    <property type="term" value="F:ATP binding"/>
    <property type="evidence" value="ECO:0007669"/>
    <property type="project" value="UniProtKB-KW"/>
</dbReference>
<evidence type="ECO:0000259" key="16">
    <source>
        <dbReference type="PROSITE" id="PS50885"/>
    </source>
</evidence>
<keyword evidence="4 14" id="KW-0997">Cell inner membrane</keyword>
<dbReference type="GO" id="GO:0000155">
    <property type="term" value="F:phosphorelay sensor kinase activity"/>
    <property type="evidence" value="ECO:0007669"/>
    <property type="project" value="InterPro"/>
</dbReference>
<dbReference type="InterPro" id="IPR036890">
    <property type="entry name" value="HATPase_C_sf"/>
</dbReference>
<dbReference type="Pfam" id="PF02518">
    <property type="entry name" value="HATPase_c"/>
    <property type="match status" value="1"/>
</dbReference>
<keyword evidence="11" id="KW-1133">Transmembrane helix</keyword>
<evidence type="ECO:0000313" key="18">
    <source>
        <dbReference type="Proteomes" id="UP000184693"/>
    </source>
</evidence>
<accession>A0A1N6K7K9</accession>
<keyword evidence="3 14" id="KW-1003">Cell membrane</keyword>
<evidence type="ECO:0000256" key="12">
    <source>
        <dbReference type="ARBA" id="ARBA00023012"/>
    </source>
</evidence>
<dbReference type="InterPro" id="IPR005467">
    <property type="entry name" value="His_kinase_dom"/>
</dbReference>
<evidence type="ECO:0000256" key="2">
    <source>
        <dbReference type="ARBA" id="ARBA00004533"/>
    </source>
</evidence>
<dbReference type="InterPro" id="IPR050428">
    <property type="entry name" value="TCS_sensor_his_kinase"/>
</dbReference>
<dbReference type="Pfam" id="PF00512">
    <property type="entry name" value="HisKA"/>
    <property type="match status" value="1"/>
</dbReference>
<evidence type="ECO:0000256" key="5">
    <source>
        <dbReference type="ARBA" id="ARBA00022553"/>
    </source>
</evidence>
<dbReference type="PANTHER" id="PTHR45436">
    <property type="entry name" value="SENSOR HISTIDINE KINASE YKOH"/>
    <property type="match status" value="1"/>
</dbReference>
<name>A0A1N6K7K9_9BURK</name>